<dbReference type="EMBL" id="LT934114">
    <property type="protein sequence ID" value="VAH45622.1"/>
    <property type="molecule type" value="Genomic_DNA"/>
</dbReference>
<gene>
    <name evidence="1" type="ORF">TRITD_2Bv1G099930</name>
</gene>
<dbReference type="AlphaFoldDB" id="A0A9R1PN31"/>
<proteinExistence type="predicted"/>
<evidence type="ECO:0000313" key="1">
    <source>
        <dbReference type="EMBL" id="VAH45622.1"/>
    </source>
</evidence>
<name>A0A9R1PN31_TRITD</name>
<protein>
    <submittedName>
        <fullName evidence="1">Uncharacterized protein</fullName>
    </submittedName>
</protein>
<evidence type="ECO:0000313" key="2">
    <source>
        <dbReference type="Proteomes" id="UP000324705"/>
    </source>
</evidence>
<sequence length="122" mass="13887">MIPFLPCLQWRLPAAGTPRDILALQMQSFLGAACLFPAAPMSTTLIHCDCPQPRSTPHFCTWDDLVQGIEEHDQAWLNIFASREVLESHTKGREISFFSLLYQIYLEVLIDEMYVALVIVFS</sequence>
<organism evidence="1 2">
    <name type="scientific">Triticum turgidum subsp. durum</name>
    <name type="common">Durum wheat</name>
    <name type="synonym">Triticum durum</name>
    <dbReference type="NCBI Taxonomy" id="4567"/>
    <lineage>
        <taxon>Eukaryota</taxon>
        <taxon>Viridiplantae</taxon>
        <taxon>Streptophyta</taxon>
        <taxon>Embryophyta</taxon>
        <taxon>Tracheophyta</taxon>
        <taxon>Spermatophyta</taxon>
        <taxon>Magnoliopsida</taxon>
        <taxon>Liliopsida</taxon>
        <taxon>Poales</taxon>
        <taxon>Poaceae</taxon>
        <taxon>BOP clade</taxon>
        <taxon>Pooideae</taxon>
        <taxon>Triticodae</taxon>
        <taxon>Triticeae</taxon>
        <taxon>Triticinae</taxon>
        <taxon>Triticum</taxon>
    </lineage>
</organism>
<reference evidence="1 2" key="1">
    <citation type="submission" date="2017-09" db="EMBL/GenBank/DDBJ databases">
        <authorList>
            <consortium name="International Durum Wheat Genome Sequencing Consortium (IDWGSC)"/>
            <person name="Milanesi L."/>
        </authorList>
    </citation>
    <scope>NUCLEOTIDE SEQUENCE [LARGE SCALE GENOMIC DNA]</scope>
    <source>
        <strain evidence="2">cv. Svevo</strain>
    </source>
</reference>
<keyword evidence="2" id="KW-1185">Reference proteome</keyword>
<dbReference type="Proteomes" id="UP000324705">
    <property type="component" value="Chromosome 2B"/>
</dbReference>
<accession>A0A9R1PN31</accession>
<dbReference type="Gramene" id="TRITD2Bv1G099930.1">
    <property type="protein sequence ID" value="TRITD2Bv1G099930.1"/>
    <property type="gene ID" value="TRITD2Bv1G099930"/>
</dbReference>